<protein>
    <submittedName>
        <fullName evidence="1">Uncharacterized protein</fullName>
    </submittedName>
</protein>
<proteinExistence type="predicted"/>
<organism evidence="1 2">
    <name type="scientific">Kutzneria kofuensis</name>
    <dbReference type="NCBI Taxonomy" id="103725"/>
    <lineage>
        <taxon>Bacteria</taxon>
        <taxon>Bacillati</taxon>
        <taxon>Actinomycetota</taxon>
        <taxon>Actinomycetes</taxon>
        <taxon>Pseudonocardiales</taxon>
        <taxon>Pseudonocardiaceae</taxon>
        <taxon>Kutzneria</taxon>
    </lineage>
</organism>
<dbReference type="AlphaFoldDB" id="A0A7W9KFT4"/>
<evidence type="ECO:0000313" key="2">
    <source>
        <dbReference type="Proteomes" id="UP000585638"/>
    </source>
</evidence>
<dbReference type="RefSeq" id="WP_184861890.1">
    <property type="nucleotide sequence ID" value="NZ_BAAAWY010000095.1"/>
</dbReference>
<accession>A0A7W9KFT4</accession>
<keyword evidence="2" id="KW-1185">Reference proteome</keyword>
<dbReference type="EMBL" id="JACHIR010000001">
    <property type="protein sequence ID" value="MBB5891642.1"/>
    <property type="molecule type" value="Genomic_DNA"/>
</dbReference>
<comment type="caution">
    <text evidence="1">The sequence shown here is derived from an EMBL/GenBank/DDBJ whole genome shotgun (WGS) entry which is preliminary data.</text>
</comment>
<dbReference type="Proteomes" id="UP000585638">
    <property type="component" value="Unassembled WGS sequence"/>
</dbReference>
<name>A0A7W9KFT4_9PSEU</name>
<evidence type="ECO:0000313" key="1">
    <source>
        <dbReference type="EMBL" id="MBB5891642.1"/>
    </source>
</evidence>
<reference evidence="1 2" key="1">
    <citation type="submission" date="2020-08" db="EMBL/GenBank/DDBJ databases">
        <title>Sequencing the genomes of 1000 actinobacteria strains.</title>
        <authorList>
            <person name="Klenk H.-P."/>
        </authorList>
    </citation>
    <scope>NUCLEOTIDE SEQUENCE [LARGE SCALE GENOMIC DNA]</scope>
    <source>
        <strain evidence="1 2">DSM 43851</strain>
    </source>
</reference>
<gene>
    <name evidence="1" type="ORF">BJ998_002838</name>
</gene>
<sequence length="53" mass="6035">MSKHSKGIHLFRRRRRDDLLERSFVSCTGCGQSVYVFAEQCRSCGDAVQVRAS</sequence>